<organism evidence="1 2">
    <name type="scientific">Romboutsia hominis</name>
    <dbReference type="NCBI Taxonomy" id="1507512"/>
    <lineage>
        <taxon>Bacteria</taxon>
        <taxon>Bacillati</taxon>
        <taxon>Bacillota</taxon>
        <taxon>Clostridia</taxon>
        <taxon>Peptostreptococcales</taxon>
        <taxon>Peptostreptococcaceae</taxon>
        <taxon>Romboutsia</taxon>
    </lineage>
</organism>
<protein>
    <submittedName>
        <fullName evidence="1">Uncharacterized protein</fullName>
    </submittedName>
</protein>
<accession>A0A2P2BMR1</accession>
<dbReference type="Proteomes" id="UP000245695">
    <property type="component" value="Chromosome 1"/>
</dbReference>
<dbReference type="AlphaFoldDB" id="A0A2P2BMR1"/>
<keyword evidence="2" id="KW-1185">Reference proteome</keyword>
<name>A0A2P2BMR1_9FIRM</name>
<gene>
    <name evidence="1" type="ORF">FRIFI_0124</name>
</gene>
<dbReference type="EMBL" id="LN650648">
    <property type="protein sequence ID" value="CEI71678.1"/>
    <property type="molecule type" value="Genomic_DNA"/>
</dbReference>
<evidence type="ECO:0000313" key="1">
    <source>
        <dbReference type="EMBL" id="CEI71678.1"/>
    </source>
</evidence>
<dbReference type="KEGG" id="rhom:FRIFI_0124"/>
<sequence length="105" mass="12173">MNLAGIEEITPFEGVTEFKIYKYDDRIDLSDKEQFICDLKLVSIKVNPIYVEKIGKSMDMLALVKNVNPKLDKSSIKEDIKAFILDEIWEESLKKENIDVIFIES</sequence>
<dbReference type="RefSeq" id="WP_092922399.1">
    <property type="nucleotide sequence ID" value="NZ_FJTZ01000011.1"/>
</dbReference>
<proteinExistence type="predicted"/>
<evidence type="ECO:0000313" key="2">
    <source>
        <dbReference type="Proteomes" id="UP000245695"/>
    </source>
</evidence>
<reference evidence="1 2" key="1">
    <citation type="submission" date="2014-09" db="EMBL/GenBank/DDBJ databases">
        <authorList>
            <person name="Hornung B.V."/>
        </authorList>
    </citation>
    <scope>NUCLEOTIDE SEQUENCE [LARGE SCALE GENOMIC DNA]</scope>
    <source>
        <strain evidence="1 2">FRIFI</strain>
    </source>
</reference>